<evidence type="ECO:0000313" key="2">
    <source>
        <dbReference type="Proteomes" id="UP000015605"/>
    </source>
</evidence>
<dbReference type="AlphaFoldDB" id="T0EUK8"/>
<gene>
    <name evidence="1" type="ORF">N207_01210</name>
</gene>
<dbReference type="Proteomes" id="UP000015605">
    <property type="component" value="Unassembled WGS sequence"/>
</dbReference>
<dbReference type="EMBL" id="AUSS01000012">
    <property type="protein sequence ID" value="EPZ93119.1"/>
    <property type="molecule type" value="Genomic_DNA"/>
</dbReference>
<accession>T0EUK8</accession>
<reference evidence="1 2" key="1">
    <citation type="journal article" date="2013" name="Genome Announc.">
        <title>Multiple genome sequences of Helicobacter pylori strains of diverse disease and antibiotic resistance backgrounds from Malaysia.</title>
        <authorList>
            <person name="Rehvathy V."/>
            <person name="Tan M.H."/>
            <person name="Gunaletchumy S.P."/>
            <person name="Teh X."/>
            <person name="Wang S."/>
            <person name="Baybayan P."/>
            <person name="Singh S."/>
            <person name="Ashby M."/>
            <person name="Kaakoush N.O."/>
            <person name="Mitchell H.M."/>
            <person name="Croft L.J."/>
            <person name="Goh K.L."/>
            <person name="Loke M.F."/>
            <person name="Vadivelu J."/>
        </authorList>
    </citation>
    <scope>NUCLEOTIDE SEQUENCE [LARGE SCALE GENOMIC DNA]</scope>
    <source>
        <strain evidence="1 2">UM114</strain>
    </source>
</reference>
<proteinExistence type="predicted"/>
<protein>
    <submittedName>
        <fullName evidence="1">Uncharacterized protein</fullName>
    </submittedName>
</protein>
<sequence length="35" mass="3988">MLFLLYCGFGCFESCSFKLSTLSLSAIFYSSNFLF</sequence>
<organism evidence="1 2">
    <name type="scientific">Helicobacter pylori UM114</name>
    <dbReference type="NCBI Taxonomy" id="1355531"/>
    <lineage>
        <taxon>Bacteria</taxon>
        <taxon>Pseudomonadati</taxon>
        <taxon>Campylobacterota</taxon>
        <taxon>Epsilonproteobacteria</taxon>
        <taxon>Campylobacterales</taxon>
        <taxon>Helicobacteraceae</taxon>
        <taxon>Helicobacter</taxon>
    </lineage>
</organism>
<evidence type="ECO:0000313" key="1">
    <source>
        <dbReference type="EMBL" id="EPZ93119.1"/>
    </source>
</evidence>
<comment type="caution">
    <text evidence="1">The sequence shown here is derived from an EMBL/GenBank/DDBJ whole genome shotgun (WGS) entry which is preliminary data.</text>
</comment>
<name>T0EUK8_HELPX</name>